<dbReference type="RefSeq" id="WP_264789159.1">
    <property type="nucleotide sequence ID" value="NZ_AP026867.1"/>
</dbReference>
<gene>
    <name evidence="1" type="ORF">AsAng_0046760</name>
</gene>
<keyword evidence="2" id="KW-1185">Reference proteome</keyword>
<organism evidence="1 2">
    <name type="scientific">Aureispira anguillae</name>
    <dbReference type="NCBI Taxonomy" id="2864201"/>
    <lineage>
        <taxon>Bacteria</taxon>
        <taxon>Pseudomonadati</taxon>
        <taxon>Bacteroidota</taxon>
        <taxon>Saprospiria</taxon>
        <taxon>Saprospirales</taxon>
        <taxon>Saprospiraceae</taxon>
        <taxon>Aureispira</taxon>
    </lineage>
</organism>
<dbReference type="Pfam" id="PF11288">
    <property type="entry name" value="DUF3089"/>
    <property type="match status" value="1"/>
</dbReference>
<proteinExistence type="predicted"/>
<protein>
    <submittedName>
        <fullName evidence="1">DUF3089 domain-containing protein</fullName>
    </submittedName>
</protein>
<dbReference type="AlphaFoldDB" id="A0A915YIV7"/>
<dbReference type="EMBL" id="AP026867">
    <property type="protein sequence ID" value="BDS13913.1"/>
    <property type="molecule type" value="Genomic_DNA"/>
</dbReference>
<dbReference type="InterPro" id="IPR021440">
    <property type="entry name" value="DUF3089"/>
</dbReference>
<name>A0A915YIV7_9BACT</name>
<dbReference type="KEGG" id="aup:AsAng_0046760"/>
<dbReference type="Proteomes" id="UP001060919">
    <property type="component" value="Chromosome"/>
</dbReference>
<accession>A0A915YIV7</accession>
<dbReference type="SUPFAM" id="SSF53474">
    <property type="entry name" value="alpha/beta-Hydrolases"/>
    <property type="match status" value="1"/>
</dbReference>
<evidence type="ECO:0000313" key="1">
    <source>
        <dbReference type="EMBL" id="BDS13913.1"/>
    </source>
</evidence>
<sequence>MTQFILKLLLFVGSCWCLTSCSRLSLLVFIKPAKKFNEHKIPAPPDYQKNKSWHQWARRDADKKVDVFYLHPTTYIVGKGWNQDLDDAHVNWRTKVLPINYQASVFYDAGRMFIPKYRQAIFYSFVDKKDNGKKALELAYEDVRNAFYYYWEHHNQGRPFIFAAHSQGAYHSQKLLAEILQDSAIRTQLVIGYVIGWPIPEDYVLNSNVIEICSTATQTGCIVSWNTEGQAPKLSLVEKVSAGKKIICVNPLSWKTDTSYVSKNQNLGALQYNKHTKKDEIILYYCDAAIRDGALRINEPANQVALQMPMGKGNYHLYDYSFFYQNIKQNIKTRIASYYNRIDSTQLNQ</sequence>
<dbReference type="InterPro" id="IPR029058">
    <property type="entry name" value="AB_hydrolase_fold"/>
</dbReference>
<reference evidence="1" key="1">
    <citation type="submission" date="2022-09" db="EMBL/GenBank/DDBJ databases">
        <title>Aureispira anguillicida sp. nov., isolated from Leptocephalus of Japanese eel Anguilla japonica.</title>
        <authorList>
            <person name="Yuasa K."/>
            <person name="Mekata T."/>
            <person name="Ikunari K."/>
        </authorList>
    </citation>
    <scope>NUCLEOTIDE SEQUENCE</scope>
    <source>
        <strain evidence="1">EL160426</strain>
    </source>
</reference>
<evidence type="ECO:0000313" key="2">
    <source>
        <dbReference type="Proteomes" id="UP001060919"/>
    </source>
</evidence>